<dbReference type="PANTHER" id="PTHR44170:SF54">
    <property type="entry name" value="FI24025P1"/>
    <property type="match status" value="1"/>
</dbReference>
<dbReference type="OrthoDB" id="438268at2759"/>
<feature type="domain" description="Fibronectin type-III" evidence="7">
    <location>
        <begin position="708"/>
        <end position="816"/>
    </location>
</feature>
<feature type="chain" id="PRO_5040400110" description="Protogenin" evidence="5">
    <location>
        <begin position="24"/>
        <end position="1080"/>
    </location>
</feature>
<evidence type="ECO:0000259" key="7">
    <source>
        <dbReference type="PROSITE" id="PS50853"/>
    </source>
</evidence>
<reference evidence="8" key="1">
    <citation type="submission" date="2021-12" db="EMBL/GenBank/DDBJ databases">
        <authorList>
            <person name="King R."/>
        </authorList>
    </citation>
    <scope>NUCLEOTIDE SEQUENCE</scope>
</reference>
<evidence type="ECO:0000313" key="9">
    <source>
        <dbReference type="Proteomes" id="UP001154078"/>
    </source>
</evidence>
<keyword evidence="3" id="KW-0393">Immunoglobulin domain</keyword>
<dbReference type="InterPro" id="IPR013098">
    <property type="entry name" value="Ig_I-set"/>
</dbReference>
<keyword evidence="4" id="KW-1133">Transmembrane helix</keyword>
<dbReference type="PROSITE" id="PS50853">
    <property type="entry name" value="FN3"/>
    <property type="match status" value="4"/>
</dbReference>
<protein>
    <recommendedName>
        <fullName evidence="10">Protogenin</fullName>
    </recommendedName>
</protein>
<organism evidence="8 9">
    <name type="scientific">Brassicogethes aeneus</name>
    <name type="common">Rape pollen beetle</name>
    <name type="synonym">Meligethes aeneus</name>
    <dbReference type="NCBI Taxonomy" id="1431903"/>
    <lineage>
        <taxon>Eukaryota</taxon>
        <taxon>Metazoa</taxon>
        <taxon>Ecdysozoa</taxon>
        <taxon>Arthropoda</taxon>
        <taxon>Hexapoda</taxon>
        <taxon>Insecta</taxon>
        <taxon>Pterygota</taxon>
        <taxon>Neoptera</taxon>
        <taxon>Endopterygota</taxon>
        <taxon>Coleoptera</taxon>
        <taxon>Polyphaga</taxon>
        <taxon>Cucujiformia</taxon>
        <taxon>Nitidulidae</taxon>
        <taxon>Meligethinae</taxon>
        <taxon>Brassicogethes</taxon>
    </lineage>
</organism>
<feature type="domain" description="Fibronectin type-III" evidence="7">
    <location>
        <begin position="612"/>
        <end position="704"/>
    </location>
</feature>
<dbReference type="GO" id="GO:0030154">
    <property type="term" value="P:cell differentiation"/>
    <property type="evidence" value="ECO:0007669"/>
    <property type="project" value="UniProtKB-ARBA"/>
</dbReference>
<dbReference type="EMBL" id="OV121134">
    <property type="protein sequence ID" value="CAH0552662.1"/>
    <property type="molecule type" value="Genomic_DNA"/>
</dbReference>
<dbReference type="SMART" id="SM00409">
    <property type="entry name" value="IG"/>
    <property type="match status" value="4"/>
</dbReference>
<feature type="domain" description="Ig-like" evidence="6">
    <location>
        <begin position="319"/>
        <end position="405"/>
    </location>
</feature>
<evidence type="ECO:0000256" key="1">
    <source>
        <dbReference type="ARBA" id="ARBA00022737"/>
    </source>
</evidence>
<dbReference type="InterPro" id="IPR036179">
    <property type="entry name" value="Ig-like_dom_sf"/>
</dbReference>
<dbReference type="SUPFAM" id="SSF49265">
    <property type="entry name" value="Fibronectin type III"/>
    <property type="match status" value="2"/>
</dbReference>
<feature type="domain" description="Ig-like" evidence="6">
    <location>
        <begin position="135"/>
        <end position="223"/>
    </location>
</feature>
<dbReference type="InterPro" id="IPR007110">
    <property type="entry name" value="Ig-like_dom"/>
</dbReference>
<sequence length="1080" mass="119825">MALRIFQLGIVFTIGFHFGPSKALEEASRPLVVPDIDLSLSLQDPQDVTVLKGHGATLQCLAESTEDGPVEYEWLRNGEPIAEQKTSTDGSLHFSKVISGKKANANTGEYQCLAKNRAGAILSNGAKLRVASIDKDFITKPSSVNVTLKDPVILHCKIHSTPAADIHWEFNNLPLPQSTRYVPLPLGGLLITKTDYSDSGSYRCVATNPMIKKTKHSNLAELTVVPPKESPTAPVLMPMKTSPNATVLLGNALTLYCAITGWPTPIFQWKKGNDTVISNSSYLTIDRAELHHAGNYSCTGSNLEGKISRIYSLVVYQKPYFRITPTSKSYPSAITVRLVCNASGIPQPRIYWLKNGKQLAIETRMRVLPSELIFSQTFTYDSGIYQCVAVNSVGKVWTAVEILINVSDKKPNPPQNVKCKPYNETSVCLTWQLPKNVDAQAYTIDNVNAGLDHPGPSLTNETFKLWRGLNLSTTYQFYVRLYSKVASDPSEIVSCETAKVAKRIIQNKILNTTTVKFQWEELISDTPCGGKRGYYKLQWRRASSPVSNTYKTTETQYVITDLIPGAHYEYKVTSPNYVGEKGQWVSIVLPNPGGEPVAPEIFTDSAKRMTAKPDHFGGAPLNSSSVKLSWSDMKDAVKYYTICYVPVKDQKDCKEGKLVRSFSNNVVINKLKPNTLYEFKIRTHNFENEPSMFSQAIEVQMPPGVPSPVVNLRHQVINDSTACIYWQAPIHKNGKLQKYFISYTPDRDWPLEQWYNISIPSYQRKPASCWHDNNETASFYLKNLSPKKHYTVLVRAASDMGIGNPTLPIVVTTSNVELKMPDKQNEVRQHQTIGVLVGIVLGLIGIICCVLLVLLRWSCVKRSAMSRDRASASNNYYPAVALYATQSSSVQVRLEDPCLADAHEVVQLVGEEHPANIPSVGSTELDTKGGEEYPNGQANGCVKPYMNGHTDGYCHITENPQYYACNLLHNKCREKDGAASSDYEEDSNSNVPTSKFYDLYRLFENSKKSAKVTSTDECSPHFEHSISNRCAGASLSNNELDSTLESENPATSLNSTQLTCLDDSIVNTHRRISPILGPNG</sequence>
<dbReference type="PANTHER" id="PTHR44170">
    <property type="entry name" value="PROTEIN SIDEKICK"/>
    <property type="match status" value="1"/>
</dbReference>
<evidence type="ECO:0000256" key="5">
    <source>
        <dbReference type="SAM" id="SignalP"/>
    </source>
</evidence>
<feature type="domain" description="Ig-like" evidence="6">
    <location>
        <begin position="234"/>
        <end position="308"/>
    </location>
</feature>
<dbReference type="AlphaFoldDB" id="A0A9P0B2H3"/>
<keyword evidence="9" id="KW-1185">Reference proteome</keyword>
<keyword evidence="4" id="KW-0472">Membrane</keyword>
<proteinExistence type="predicted"/>
<dbReference type="PROSITE" id="PS50835">
    <property type="entry name" value="IG_LIKE"/>
    <property type="match status" value="4"/>
</dbReference>
<keyword evidence="2" id="KW-1015">Disulfide bond</keyword>
<dbReference type="SMART" id="SM00060">
    <property type="entry name" value="FN3"/>
    <property type="match status" value="4"/>
</dbReference>
<dbReference type="InterPro" id="IPR003599">
    <property type="entry name" value="Ig_sub"/>
</dbReference>
<dbReference type="Gene3D" id="2.60.40.10">
    <property type="entry name" value="Immunoglobulins"/>
    <property type="match status" value="8"/>
</dbReference>
<dbReference type="SUPFAM" id="SSF48726">
    <property type="entry name" value="Immunoglobulin"/>
    <property type="match status" value="4"/>
</dbReference>
<dbReference type="GO" id="GO:0098609">
    <property type="term" value="P:cell-cell adhesion"/>
    <property type="evidence" value="ECO:0007669"/>
    <property type="project" value="TreeGrafter"/>
</dbReference>
<accession>A0A9P0B2H3</accession>
<evidence type="ECO:0000256" key="4">
    <source>
        <dbReference type="SAM" id="Phobius"/>
    </source>
</evidence>
<name>A0A9P0B2H3_BRAAE</name>
<keyword evidence="4" id="KW-0812">Transmembrane</keyword>
<dbReference type="Proteomes" id="UP001154078">
    <property type="component" value="Chromosome 3"/>
</dbReference>
<feature type="domain" description="Ig-like" evidence="6">
    <location>
        <begin position="34"/>
        <end position="123"/>
    </location>
</feature>
<dbReference type="InterPro" id="IPR013783">
    <property type="entry name" value="Ig-like_fold"/>
</dbReference>
<dbReference type="InterPro" id="IPR003961">
    <property type="entry name" value="FN3_dom"/>
</dbReference>
<feature type="domain" description="Fibronectin type-III" evidence="7">
    <location>
        <begin position="413"/>
        <end position="500"/>
    </location>
</feature>
<dbReference type="InterPro" id="IPR003598">
    <property type="entry name" value="Ig_sub2"/>
</dbReference>
<evidence type="ECO:0008006" key="10">
    <source>
        <dbReference type="Google" id="ProtNLM"/>
    </source>
</evidence>
<dbReference type="FunFam" id="2.60.40.10:FF:000032">
    <property type="entry name" value="palladin isoform X1"/>
    <property type="match status" value="1"/>
</dbReference>
<evidence type="ECO:0000259" key="6">
    <source>
        <dbReference type="PROSITE" id="PS50835"/>
    </source>
</evidence>
<dbReference type="InterPro" id="IPR036116">
    <property type="entry name" value="FN3_sf"/>
</dbReference>
<feature type="signal peptide" evidence="5">
    <location>
        <begin position="1"/>
        <end position="23"/>
    </location>
</feature>
<keyword evidence="5" id="KW-0732">Signal</keyword>
<feature type="transmembrane region" description="Helical" evidence="4">
    <location>
        <begin position="833"/>
        <end position="855"/>
    </location>
</feature>
<dbReference type="Pfam" id="PF07679">
    <property type="entry name" value="I-set"/>
    <property type="match status" value="1"/>
</dbReference>
<dbReference type="Pfam" id="PF00041">
    <property type="entry name" value="fn3"/>
    <property type="match status" value="4"/>
</dbReference>
<dbReference type="SMART" id="SM00408">
    <property type="entry name" value="IGc2"/>
    <property type="match status" value="4"/>
</dbReference>
<gene>
    <name evidence="8" type="ORF">MELIAE_LOCUS4835</name>
</gene>
<dbReference type="GO" id="GO:0009653">
    <property type="term" value="P:anatomical structure morphogenesis"/>
    <property type="evidence" value="ECO:0007669"/>
    <property type="project" value="UniProtKB-ARBA"/>
</dbReference>
<evidence type="ECO:0000313" key="8">
    <source>
        <dbReference type="EMBL" id="CAH0552662.1"/>
    </source>
</evidence>
<evidence type="ECO:0000256" key="2">
    <source>
        <dbReference type="ARBA" id="ARBA00023157"/>
    </source>
</evidence>
<dbReference type="Pfam" id="PF13927">
    <property type="entry name" value="Ig_3"/>
    <property type="match status" value="3"/>
</dbReference>
<evidence type="ECO:0000256" key="3">
    <source>
        <dbReference type="ARBA" id="ARBA00023319"/>
    </source>
</evidence>
<keyword evidence="1" id="KW-0677">Repeat</keyword>
<dbReference type="CDD" id="cd00063">
    <property type="entry name" value="FN3"/>
    <property type="match status" value="4"/>
</dbReference>
<feature type="domain" description="Fibronectin type-III" evidence="7">
    <location>
        <begin position="501"/>
        <end position="596"/>
    </location>
</feature>